<reference evidence="1 2" key="1">
    <citation type="submission" date="2015-12" db="EMBL/GenBank/DDBJ databases">
        <authorList>
            <person name="Shamseldin A."/>
            <person name="Moawad H."/>
            <person name="Abd El-Rahim W.M."/>
            <person name="Sadowsky M.J."/>
        </authorList>
    </citation>
    <scope>NUCLEOTIDE SEQUENCE [LARGE SCALE GENOMIC DNA]</scope>
    <source>
        <strain evidence="1 2">D7</strain>
    </source>
</reference>
<dbReference type="RefSeq" id="WP_061095125.1">
    <property type="nucleotide sequence ID" value="NZ_CP014323.1"/>
</dbReference>
<dbReference type="EMBL" id="CP014323">
    <property type="protein sequence ID" value="AMJ98587.1"/>
    <property type="molecule type" value="Genomic_DNA"/>
</dbReference>
<accession>A0A126PZY3</accession>
<sequence length="69" mass="7795">MASSWYCEQLLELKAELAVDFSYDNLGDLRYVNYPDSSPDIDYTLDNVGNIKTLKAGSVISSYTYNNQT</sequence>
<dbReference type="OrthoDB" id="9806238at2"/>
<gene>
    <name evidence="1" type="ORF">AVL55_10625</name>
</gene>
<evidence type="ECO:0000313" key="1">
    <source>
        <dbReference type="EMBL" id="AMJ98587.1"/>
    </source>
</evidence>
<dbReference type="AlphaFoldDB" id="A0A126PZY3"/>
<dbReference type="Proteomes" id="UP000063991">
    <property type="component" value="Chromosome"/>
</dbReference>
<name>A0A126PZY3_ALTMA</name>
<organism evidence="1 2">
    <name type="scientific">Alteromonas macleodii</name>
    <name type="common">Pseudoalteromonas macleodii</name>
    <dbReference type="NCBI Taxonomy" id="28108"/>
    <lineage>
        <taxon>Bacteria</taxon>
        <taxon>Pseudomonadati</taxon>
        <taxon>Pseudomonadota</taxon>
        <taxon>Gammaproteobacteria</taxon>
        <taxon>Alteromonadales</taxon>
        <taxon>Alteromonadaceae</taxon>
        <taxon>Alteromonas/Salinimonas group</taxon>
        <taxon>Alteromonas</taxon>
    </lineage>
</organism>
<proteinExistence type="predicted"/>
<protein>
    <submittedName>
        <fullName evidence="1">Uncharacterized protein</fullName>
    </submittedName>
</protein>
<evidence type="ECO:0000313" key="2">
    <source>
        <dbReference type="Proteomes" id="UP000063991"/>
    </source>
</evidence>